<evidence type="ECO:0000313" key="2">
    <source>
        <dbReference type="EMBL" id="RIJ24209.1"/>
    </source>
</evidence>
<dbReference type="Proteomes" id="UP000265431">
    <property type="component" value="Unassembled WGS sequence"/>
</dbReference>
<dbReference type="EMBL" id="QWGB01000005">
    <property type="protein sequence ID" value="RIJ24209.1"/>
    <property type="molecule type" value="Genomic_DNA"/>
</dbReference>
<keyword evidence="1" id="KW-0175">Coiled coil</keyword>
<feature type="coiled-coil region" evidence="1">
    <location>
        <begin position="12"/>
        <end position="46"/>
    </location>
</feature>
<accession>A0A399R429</accession>
<keyword evidence="3" id="KW-1185">Reference proteome</keyword>
<gene>
    <name evidence="2" type="ORF">D1224_08190</name>
</gene>
<evidence type="ECO:0000313" key="3">
    <source>
        <dbReference type="Proteomes" id="UP000265431"/>
    </source>
</evidence>
<reference evidence="2 3" key="1">
    <citation type="submission" date="2018-08" db="EMBL/GenBank/DDBJ databases">
        <title>Henriciella mobilis sp. nov., isolated from seawater.</title>
        <authorList>
            <person name="Cheng H."/>
            <person name="Wu Y.-H."/>
            <person name="Xu X.-W."/>
            <person name="Guo L.-L."/>
        </authorList>
    </citation>
    <scope>NUCLEOTIDE SEQUENCE [LARGE SCALE GENOMIC DNA]</scope>
    <source>
        <strain evidence="2 3">CCUG66934</strain>
    </source>
</reference>
<dbReference type="AlphaFoldDB" id="A0A399R429"/>
<dbReference type="InterPro" id="IPR009579">
    <property type="entry name" value="DUF1192"/>
</dbReference>
<sequence>MFEEDTPRPAKLDLEILSVDELKARIEALKADIEACEAEIAKKEAHKSAADSIFKS</sequence>
<comment type="caution">
    <text evidence="2">The sequence shown here is derived from an EMBL/GenBank/DDBJ whole genome shotgun (WGS) entry which is preliminary data.</text>
</comment>
<proteinExistence type="predicted"/>
<dbReference type="Pfam" id="PF06698">
    <property type="entry name" value="DUF1192"/>
    <property type="match status" value="1"/>
</dbReference>
<protein>
    <submittedName>
        <fullName evidence="2">DUF1192 domain-containing protein</fullName>
    </submittedName>
</protein>
<evidence type="ECO:0000256" key="1">
    <source>
        <dbReference type="SAM" id="Coils"/>
    </source>
</evidence>
<organism evidence="2 3">
    <name type="scientific">Henriciella barbarensis</name>
    <dbReference type="NCBI Taxonomy" id="86342"/>
    <lineage>
        <taxon>Bacteria</taxon>
        <taxon>Pseudomonadati</taxon>
        <taxon>Pseudomonadota</taxon>
        <taxon>Alphaproteobacteria</taxon>
        <taxon>Hyphomonadales</taxon>
        <taxon>Hyphomonadaceae</taxon>
        <taxon>Henriciella</taxon>
    </lineage>
</organism>
<dbReference type="RefSeq" id="WP_119379398.1">
    <property type="nucleotide sequence ID" value="NZ_QWGB01000005.1"/>
</dbReference>
<name>A0A399R429_9PROT</name>